<protein>
    <submittedName>
        <fullName evidence="1">Uncharacterized protein</fullName>
    </submittedName>
</protein>
<dbReference type="Proteomes" id="UP001419268">
    <property type="component" value="Unassembled WGS sequence"/>
</dbReference>
<dbReference type="AlphaFoldDB" id="A0AAP0IBS9"/>
<sequence>MAGGLRKLPLPWGCQGLSWVGQNSFSGVPWAFIKKALAQWYNSMLERTAAIRLIWSGSNPTLTTEAMATLSECHKCMIKSRRPALHARARWSALENIFWKYLKGFKTRFDQFKYN</sequence>
<gene>
    <name evidence="1" type="ORF">Scep_019904</name>
</gene>
<proteinExistence type="predicted"/>
<reference evidence="1 2" key="1">
    <citation type="submission" date="2024-01" db="EMBL/GenBank/DDBJ databases">
        <title>Genome assemblies of Stephania.</title>
        <authorList>
            <person name="Yang L."/>
        </authorList>
    </citation>
    <scope>NUCLEOTIDE SEQUENCE [LARGE SCALE GENOMIC DNA]</scope>
    <source>
        <strain evidence="1">JXDWG</strain>
        <tissue evidence="1">Leaf</tissue>
    </source>
</reference>
<name>A0AAP0IBS9_9MAGN</name>
<organism evidence="1 2">
    <name type="scientific">Stephania cephalantha</name>
    <dbReference type="NCBI Taxonomy" id="152367"/>
    <lineage>
        <taxon>Eukaryota</taxon>
        <taxon>Viridiplantae</taxon>
        <taxon>Streptophyta</taxon>
        <taxon>Embryophyta</taxon>
        <taxon>Tracheophyta</taxon>
        <taxon>Spermatophyta</taxon>
        <taxon>Magnoliopsida</taxon>
        <taxon>Ranunculales</taxon>
        <taxon>Menispermaceae</taxon>
        <taxon>Menispermoideae</taxon>
        <taxon>Cissampelideae</taxon>
        <taxon>Stephania</taxon>
    </lineage>
</organism>
<keyword evidence="2" id="KW-1185">Reference proteome</keyword>
<evidence type="ECO:0000313" key="2">
    <source>
        <dbReference type="Proteomes" id="UP001419268"/>
    </source>
</evidence>
<dbReference type="EMBL" id="JBBNAG010000008">
    <property type="protein sequence ID" value="KAK9112385.1"/>
    <property type="molecule type" value="Genomic_DNA"/>
</dbReference>
<comment type="caution">
    <text evidence="1">The sequence shown here is derived from an EMBL/GenBank/DDBJ whole genome shotgun (WGS) entry which is preliminary data.</text>
</comment>
<evidence type="ECO:0000313" key="1">
    <source>
        <dbReference type="EMBL" id="KAK9112385.1"/>
    </source>
</evidence>
<accession>A0AAP0IBS9</accession>